<evidence type="ECO:0000256" key="2">
    <source>
        <dbReference type="SAM" id="MobiDB-lite"/>
    </source>
</evidence>
<dbReference type="OrthoDB" id="1106148at2759"/>
<organism evidence="4 5">
    <name type="scientific">Catenaria anguillulae PL171</name>
    <dbReference type="NCBI Taxonomy" id="765915"/>
    <lineage>
        <taxon>Eukaryota</taxon>
        <taxon>Fungi</taxon>
        <taxon>Fungi incertae sedis</taxon>
        <taxon>Blastocladiomycota</taxon>
        <taxon>Blastocladiomycetes</taxon>
        <taxon>Blastocladiales</taxon>
        <taxon>Catenariaceae</taxon>
        <taxon>Catenaria</taxon>
    </lineage>
</organism>
<dbReference type="InterPro" id="IPR010625">
    <property type="entry name" value="CHCH"/>
</dbReference>
<dbReference type="PANTHER" id="PTHR13523">
    <property type="entry name" value="COILED-COIL-HELIX-COILED-COIL-HELIX DOMAIN CONTAINING 2/NUR77"/>
    <property type="match status" value="1"/>
</dbReference>
<dbReference type="PANTHER" id="PTHR13523:SF2">
    <property type="entry name" value="COILED-COIL-HELIX-COILED-COIL-HELIX DOMAIN CONTAINING 2, ISOFORM A-RELATED"/>
    <property type="match status" value="1"/>
</dbReference>
<feature type="compositionally biased region" description="Basic and acidic residues" evidence="2">
    <location>
        <begin position="17"/>
        <end position="27"/>
    </location>
</feature>
<gene>
    <name evidence="4" type="ORF">BCR44DRAFT_264912</name>
</gene>
<evidence type="ECO:0000259" key="3">
    <source>
        <dbReference type="Pfam" id="PF06747"/>
    </source>
</evidence>
<dbReference type="InterPro" id="IPR009069">
    <property type="entry name" value="Cys_alpha_HP_mot_SF"/>
</dbReference>
<reference evidence="4 5" key="1">
    <citation type="submission" date="2016-07" db="EMBL/GenBank/DDBJ databases">
        <title>Pervasive Adenine N6-methylation of Active Genes in Fungi.</title>
        <authorList>
            <consortium name="DOE Joint Genome Institute"/>
            <person name="Mondo S.J."/>
            <person name="Dannebaum R.O."/>
            <person name="Kuo R.C."/>
            <person name="Labutti K."/>
            <person name="Haridas S."/>
            <person name="Kuo A."/>
            <person name="Salamov A."/>
            <person name="Ahrendt S.R."/>
            <person name="Lipzen A."/>
            <person name="Sullivan W."/>
            <person name="Andreopoulos W.B."/>
            <person name="Clum A."/>
            <person name="Lindquist E."/>
            <person name="Daum C."/>
            <person name="Ramamoorthy G.K."/>
            <person name="Gryganskyi A."/>
            <person name="Culley D."/>
            <person name="Magnuson J.K."/>
            <person name="James T.Y."/>
            <person name="O'Malley M.A."/>
            <person name="Stajich J.E."/>
            <person name="Spatafora J.W."/>
            <person name="Visel A."/>
            <person name="Grigoriev I.V."/>
        </authorList>
    </citation>
    <scope>NUCLEOTIDE SEQUENCE [LARGE SCALE GENOMIC DNA]</scope>
    <source>
        <strain evidence="4 5">PL171</strain>
    </source>
</reference>
<feature type="compositionally biased region" description="Basic residues" evidence="2">
    <location>
        <begin position="7"/>
        <end position="16"/>
    </location>
</feature>
<dbReference type="SUPFAM" id="SSF47072">
    <property type="entry name" value="Cysteine alpha-hairpin motif"/>
    <property type="match status" value="1"/>
</dbReference>
<dbReference type="GO" id="GO:0007005">
    <property type="term" value="P:mitochondrion organization"/>
    <property type="evidence" value="ECO:0007669"/>
    <property type="project" value="InterPro"/>
</dbReference>
<dbReference type="Proteomes" id="UP000193411">
    <property type="component" value="Unassembled WGS sequence"/>
</dbReference>
<proteinExistence type="predicted"/>
<dbReference type="Pfam" id="PF06747">
    <property type="entry name" value="CHCH"/>
    <property type="match status" value="1"/>
</dbReference>
<dbReference type="STRING" id="765915.A0A1Y2HRG4"/>
<evidence type="ECO:0000313" key="5">
    <source>
        <dbReference type="Proteomes" id="UP000193411"/>
    </source>
</evidence>
<feature type="compositionally biased region" description="Low complexity" evidence="2">
    <location>
        <begin position="36"/>
        <end position="60"/>
    </location>
</feature>
<protein>
    <recommendedName>
        <fullName evidence="3">CHCH domain-containing protein</fullName>
    </recommendedName>
</protein>
<dbReference type="InterPro" id="IPR055304">
    <property type="entry name" value="CHCHD2/10-like"/>
</dbReference>
<accession>A0A1Y2HRG4</accession>
<comment type="caution">
    <text evidence="4">The sequence shown here is derived from an EMBL/GenBank/DDBJ whole genome shotgun (WGS) entry which is preliminary data.</text>
</comment>
<dbReference type="GO" id="GO:0005634">
    <property type="term" value="C:nucleus"/>
    <property type="evidence" value="ECO:0007669"/>
    <property type="project" value="TreeGrafter"/>
</dbReference>
<keyword evidence="1" id="KW-1015">Disulfide bond</keyword>
<feature type="compositionally biased region" description="Low complexity" evidence="2">
    <location>
        <begin position="68"/>
        <end position="86"/>
    </location>
</feature>
<keyword evidence="5" id="KW-1185">Reference proteome</keyword>
<feature type="region of interest" description="Disordered" evidence="2">
    <location>
        <begin position="1"/>
        <end position="86"/>
    </location>
</feature>
<evidence type="ECO:0000313" key="4">
    <source>
        <dbReference type="EMBL" id="ORZ36293.1"/>
    </source>
</evidence>
<name>A0A1Y2HRG4_9FUNG</name>
<dbReference type="EMBL" id="MCFL01000018">
    <property type="protein sequence ID" value="ORZ36293.1"/>
    <property type="molecule type" value="Genomic_DNA"/>
</dbReference>
<dbReference type="AlphaFoldDB" id="A0A1Y2HRG4"/>
<evidence type="ECO:0000256" key="1">
    <source>
        <dbReference type="ARBA" id="ARBA00023157"/>
    </source>
</evidence>
<feature type="domain" description="CHCH" evidence="3">
    <location>
        <begin position="158"/>
        <end position="191"/>
    </location>
</feature>
<sequence>MATIRRIPTRLSHHHPPPIERATDHTIKMARKSRVSAPAAPTRTAAPSRPATTAAAAPPMHHAPPAPAQSAVHPTHTPPAAAAPSAPMVEQRQPGLFAQMATTAAGVAVGSAVGHTIGAGLTSMFGGGSSSSHQQQQAPVAAAPTAYYNETTNAGGACEADLKAYMKCMEQHPNEPTTCSYYFDMLKACQARFH</sequence>
<dbReference type="GO" id="GO:0005739">
    <property type="term" value="C:mitochondrion"/>
    <property type="evidence" value="ECO:0007669"/>
    <property type="project" value="TreeGrafter"/>
</dbReference>